<keyword evidence="1" id="KW-0812">Transmembrane</keyword>
<organism evidence="2 3">
    <name type="scientific">Natrinema pellirubrum (strain DSM 15624 / CIP 106293 / JCM 10476 / NCIMB 786 / 157)</name>
    <dbReference type="NCBI Taxonomy" id="797303"/>
    <lineage>
        <taxon>Archaea</taxon>
        <taxon>Methanobacteriati</taxon>
        <taxon>Methanobacteriota</taxon>
        <taxon>Stenosarchaea group</taxon>
        <taxon>Halobacteria</taxon>
        <taxon>Halobacteriales</taxon>
        <taxon>Natrialbaceae</taxon>
        <taxon>Natrinema</taxon>
    </lineage>
</organism>
<feature type="transmembrane region" description="Helical" evidence="1">
    <location>
        <begin position="165"/>
        <end position="188"/>
    </location>
</feature>
<keyword evidence="1" id="KW-0472">Membrane</keyword>
<dbReference type="RefSeq" id="WP_015299063.1">
    <property type="nucleotide sequence ID" value="NC_019962.1"/>
</dbReference>
<keyword evidence="1" id="KW-1133">Transmembrane helix</keyword>
<feature type="transmembrane region" description="Helical" evidence="1">
    <location>
        <begin position="103"/>
        <end position="129"/>
    </location>
</feature>
<name>L0JLR6_NATP1</name>
<evidence type="ECO:0000313" key="3">
    <source>
        <dbReference type="Proteomes" id="UP000010843"/>
    </source>
</evidence>
<dbReference type="GeneID" id="14335571"/>
<protein>
    <submittedName>
        <fullName evidence="2">Uncharacterized protein</fullName>
    </submittedName>
</protein>
<dbReference type="EMBL" id="CP003372">
    <property type="protein sequence ID" value="AGB32224.1"/>
    <property type="molecule type" value="Genomic_DNA"/>
</dbReference>
<feature type="transmembrane region" description="Helical" evidence="1">
    <location>
        <begin position="39"/>
        <end position="61"/>
    </location>
</feature>
<dbReference type="KEGG" id="npe:Natpe_2408"/>
<proteinExistence type="predicted"/>
<sequence>MWPLDLYISIGPAVLGSIAMPAAGGELEAYRSLDPLLRAGIQFAGTVLVAMVVLGLLQNFGTQAISKSRRSPVISICLGLPSLLVVAGLAGTGYLIVDTSVGTFFGIPLVILGVTVLPAVIAIGFTALGRNAAAIVGRDRLWTGILVGGLIHGAAGLVFPATVAVAALAGALGIGASVRVLVGGVGAARPDDRTVPPANKI</sequence>
<evidence type="ECO:0000256" key="1">
    <source>
        <dbReference type="SAM" id="Phobius"/>
    </source>
</evidence>
<dbReference type="Proteomes" id="UP000010843">
    <property type="component" value="Chromosome"/>
</dbReference>
<gene>
    <name evidence="2" type="ordered locus">Natpe_2408</name>
</gene>
<feature type="transmembrane region" description="Helical" evidence="1">
    <location>
        <begin position="73"/>
        <end position="97"/>
    </location>
</feature>
<evidence type="ECO:0000313" key="2">
    <source>
        <dbReference type="EMBL" id="AGB32224.1"/>
    </source>
</evidence>
<reference evidence="3" key="1">
    <citation type="submission" date="2012-02" db="EMBL/GenBank/DDBJ databases">
        <title>Complete sequence of chromosome of Natrinema pellirubrum DSM 15624.</title>
        <authorList>
            <person name="Lucas S."/>
            <person name="Han J."/>
            <person name="Lapidus A."/>
            <person name="Cheng J.-F."/>
            <person name="Goodwin L."/>
            <person name="Pitluck S."/>
            <person name="Peters L."/>
            <person name="Teshima H."/>
            <person name="Detter J.C."/>
            <person name="Han C."/>
            <person name="Tapia R."/>
            <person name="Land M."/>
            <person name="Hauser L."/>
            <person name="Kyrpides N."/>
            <person name="Ivanova N."/>
            <person name="Pagani I."/>
            <person name="Sproer C."/>
            <person name="Anderson I."/>
            <person name="Woyke T."/>
        </authorList>
    </citation>
    <scope>NUCLEOTIDE SEQUENCE [LARGE SCALE GENOMIC DNA]</scope>
    <source>
        <strain evidence="3">DSM 15624 / JCM 10476 / NCIMB 786</strain>
    </source>
</reference>
<accession>L0JLR6</accession>
<dbReference type="STRING" id="797303.Natpe_2408"/>
<dbReference type="AlphaFoldDB" id="L0JLR6"/>
<feature type="transmembrane region" description="Helical" evidence="1">
    <location>
        <begin position="141"/>
        <end position="159"/>
    </location>
</feature>
<dbReference type="eggNOG" id="arCOG10735">
    <property type="taxonomic scope" value="Archaea"/>
</dbReference>
<dbReference type="HOGENOM" id="CLU_1357949_0_0_2"/>